<name>A0ABT2Z6Q3_9RHOB</name>
<dbReference type="Proteomes" id="UP001652503">
    <property type="component" value="Unassembled WGS sequence"/>
</dbReference>
<dbReference type="SUPFAM" id="SSF63882">
    <property type="entry name" value="MoeA N-terminal region -like"/>
    <property type="match status" value="1"/>
</dbReference>
<dbReference type="CDD" id="cd00887">
    <property type="entry name" value="MoeA"/>
    <property type="match status" value="1"/>
</dbReference>
<dbReference type="NCBIfam" id="TIGR00177">
    <property type="entry name" value="molyb_syn"/>
    <property type="match status" value="1"/>
</dbReference>
<keyword evidence="9" id="KW-1185">Reference proteome</keyword>
<keyword evidence="6" id="KW-0479">Metal-binding</keyword>
<comment type="similarity">
    <text evidence="3 6">Belongs to the MoeA family.</text>
</comment>
<accession>A0ABT2Z6Q3</accession>
<dbReference type="InterPro" id="IPR038987">
    <property type="entry name" value="MoeA-like"/>
</dbReference>
<evidence type="ECO:0000256" key="4">
    <source>
        <dbReference type="ARBA" id="ARBA00023150"/>
    </source>
</evidence>
<proteinExistence type="inferred from homology"/>
<keyword evidence="6" id="KW-0500">Molybdenum</keyword>
<keyword evidence="6" id="KW-0808">Transferase</keyword>
<dbReference type="SUPFAM" id="SSF63867">
    <property type="entry name" value="MoeA C-terminal domain-like"/>
    <property type="match status" value="1"/>
</dbReference>
<evidence type="ECO:0000256" key="1">
    <source>
        <dbReference type="ARBA" id="ARBA00002901"/>
    </source>
</evidence>
<organism evidence="8 9">
    <name type="scientific">Albidovulum sediminicola</name>
    <dbReference type="NCBI Taxonomy" id="2984331"/>
    <lineage>
        <taxon>Bacteria</taxon>
        <taxon>Pseudomonadati</taxon>
        <taxon>Pseudomonadota</taxon>
        <taxon>Alphaproteobacteria</taxon>
        <taxon>Rhodobacterales</taxon>
        <taxon>Paracoccaceae</taxon>
        <taxon>Albidovulum</taxon>
    </lineage>
</organism>
<dbReference type="Gene3D" id="2.40.340.10">
    <property type="entry name" value="MoeA, C-terminal, domain IV"/>
    <property type="match status" value="1"/>
</dbReference>
<reference evidence="8 9" key="1">
    <citation type="submission" date="2022-10" db="EMBL/GenBank/DDBJ databases">
        <title>Defluviimonas sp. nov., isolated from ocean surface water.</title>
        <authorList>
            <person name="He W."/>
            <person name="Wang L."/>
            <person name="Zhang D.-F."/>
        </authorList>
    </citation>
    <scope>NUCLEOTIDE SEQUENCE [LARGE SCALE GENOMIC DNA]</scope>
    <source>
        <strain evidence="8 9">WL0075</strain>
    </source>
</reference>
<dbReference type="Pfam" id="PF03454">
    <property type="entry name" value="MoeA_C"/>
    <property type="match status" value="1"/>
</dbReference>
<comment type="function">
    <text evidence="1 6">Catalyzes the insertion of molybdate into adenylated molybdopterin with the concomitant release of AMP.</text>
</comment>
<dbReference type="Gene3D" id="2.170.190.11">
    <property type="entry name" value="Molybdopterin biosynthesis moea protein, domain 3"/>
    <property type="match status" value="1"/>
</dbReference>
<dbReference type="PANTHER" id="PTHR10192">
    <property type="entry name" value="MOLYBDOPTERIN BIOSYNTHESIS PROTEIN"/>
    <property type="match status" value="1"/>
</dbReference>
<dbReference type="InterPro" id="IPR036425">
    <property type="entry name" value="MoaB/Mog-like_dom_sf"/>
</dbReference>
<sequence length="412" mass="42050">MLSSPNSSPLIDVATAREIALSQVEALEEVRDLALGAALGQVCARDIAASVAMPFFTNSAMDGYTLRAEDLGEAGGLLPIAGTIAAGAADPQILPRGAALRIFTGAPLPEGADTVVPLEEASEAEGALVLTSRPERGANVRLAGSDQPMGACLVARGTRIAPQHIGLLAANGIGRVPVVRAPRVVVLSSGDELAAPGAARGHAQIHDANRPMLIALAEAAGCEVIDGGILPDEVEPLSRRLADLSATADLVLSSGGVSLGGRDPFRPAFVAAGGEIAGWRVAVKPGKPVVFGRLGATAFTGLPGNPMAAFVGFHLFALAQIARLSGRAPTPFAAFKARAGFSWRHSPGRQEVFPVRRLGTSATGLPVLERLGIGVSATLFPLAEADGLAVIPAMSEGVARGDILNWHPFCAG</sequence>
<dbReference type="InterPro" id="IPR036688">
    <property type="entry name" value="MoeA_C_domain_IV_sf"/>
</dbReference>
<dbReference type="Pfam" id="PF03453">
    <property type="entry name" value="MoeA_N"/>
    <property type="match status" value="1"/>
</dbReference>
<protein>
    <recommendedName>
        <fullName evidence="6">Molybdopterin molybdenumtransferase</fullName>
        <ecNumber evidence="6">2.10.1.1</ecNumber>
    </recommendedName>
</protein>
<comment type="cofactor">
    <cofactor evidence="6">
        <name>Mg(2+)</name>
        <dbReference type="ChEBI" id="CHEBI:18420"/>
    </cofactor>
</comment>
<dbReference type="SMART" id="SM00852">
    <property type="entry name" value="MoCF_biosynth"/>
    <property type="match status" value="1"/>
</dbReference>
<comment type="caution">
    <text evidence="8">The sequence shown here is derived from an EMBL/GenBank/DDBJ whole genome shotgun (WGS) entry which is preliminary data.</text>
</comment>
<dbReference type="SUPFAM" id="SSF53218">
    <property type="entry name" value="Molybdenum cofactor biosynthesis proteins"/>
    <property type="match status" value="1"/>
</dbReference>
<evidence type="ECO:0000313" key="9">
    <source>
        <dbReference type="Proteomes" id="UP001652503"/>
    </source>
</evidence>
<keyword evidence="4 6" id="KW-0501">Molybdenum cofactor biosynthesis</keyword>
<evidence type="ECO:0000259" key="7">
    <source>
        <dbReference type="SMART" id="SM00852"/>
    </source>
</evidence>
<feature type="domain" description="MoaB/Mog" evidence="7">
    <location>
        <begin position="185"/>
        <end position="323"/>
    </location>
</feature>
<dbReference type="EC" id="2.10.1.1" evidence="6"/>
<dbReference type="InterPro" id="IPR005111">
    <property type="entry name" value="MoeA_C_domain_IV"/>
</dbReference>
<dbReference type="Pfam" id="PF00994">
    <property type="entry name" value="MoCF_biosynth"/>
    <property type="match status" value="1"/>
</dbReference>
<dbReference type="NCBIfam" id="NF045515">
    <property type="entry name" value="Glp_gephyrin"/>
    <property type="match status" value="1"/>
</dbReference>
<dbReference type="Gene3D" id="3.90.105.10">
    <property type="entry name" value="Molybdopterin biosynthesis moea protein, domain 2"/>
    <property type="match status" value="1"/>
</dbReference>
<dbReference type="PANTHER" id="PTHR10192:SF5">
    <property type="entry name" value="GEPHYRIN"/>
    <property type="match status" value="1"/>
</dbReference>
<evidence type="ECO:0000256" key="3">
    <source>
        <dbReference type="ARBA" id="ARBA00010763"/>
    </source>
</evidence>
<evidence type="ECO:0000256" key="2">
    <source>
        <dbReference type="ARBA" id="ARBA00005046"/>
    </source>
</evidence>
<comment type="catalytic activity">
    <reaction evidence="5">
        <text>adenylyl-molybdopterin + molybdate = Mo-molybdopterin + AMP + H(+)</text>
        <dbReference type="Rhea" id="RHEA:35047"/>
        <dbReference type="ChEBI" id="CHEBI:15378"/>
        <dbReference type="ChEBI" id="CHEBI:36264"/>
        <dbReference type="ChEBI" id="CHEBI:62727"/>
        <dbReference type="ChEBI" id="CHEBI:71302"/>
        <dbReference type="ChEBI" id="CHEBI:456215"/>
        <dbReference type="EC" id="2.10.1.1"/>
    </reaction>
</comment>
<dbReference type="InterPro" id="IPR036135">
    <property type="entry name" value="MoeA_linker/N_sf"/>
</dbReference>
<evidence type="ECO:0000256" key="6">
    <source>
        <dbReference type="RuleBase" id="RU365090"/>
    </source>
</evidence>
<dbReference type="EMBL" id="JAOWLA010000027">
    <property type="protein sequence ID" value="MCV2866765.1"/>
    <property type="molecule type" value="Genomic_DNA"/>
</dbReference>
<evidence type="ECO:0000256" key="5">
    <source>
        <dbReference type="ARBA" id="ARBA00047317"/>
    </source>
</evidence>
<gene>
    <name evidence="8" type="ORF">OE647_18805</name>
</gene>
<keyword evidence="6" id="KW-0460">Magnesium</keyword>
<evidence type="ECO:0000313" key="8">
    <source>
        <dbReference type="EMBL" id="MCV2866765.1"/>
    </source>
</evidence>
<comment type="pathway">
    <text evidence="2 6">Cofactor biosynthesis; molybdopterin biosynthesis.</text>
</comment>
<dbReference type="InterPro" id="IPR005110">
    <property type="entry name" value="MoeA_linker/N"/>
</dbReference>
<dbReference type="RefSeq" id="WP_263723298.1">
    <property type="nucleotide sequence ID" value="NZ_JAOWLA010000027.1"/>
</dbReference>
<dbReference type="InterPro" id="IPR001453">
    <property type="entry name" value="MoaB/Mog_dom"/>
</dbReference>
<dbReference type="Gene3D" id="3.40.980.10">
    <property type="entry name" value="MoaB/Mog-like domain"/>
    <property type="match status" value="1"/>
</dbReference>